<dbReference type="Pfam" id="PF13672">
    <property type="entry name" value="PP2C_2"/>
    <property type="match status" value="1"/>
</dbReference>
<feature type="region of interest" description="Disordered" evidence="1">
    <location>
        <begin position="272"/>
        <end position="322"/>
    </location>
</feature>
<proteinExistence type="predicted"/>
<feature type="region of interest" description="Disordered" evidence="1">
    <location>
        <begin position="427"/>
        <end position="477"/>
    </location>
</feature>
<protein>
    <submittedName>
        <fullName evidence="4">Stp1/IreP family PP2C-type Ser/Thr phosphatase</fullName>
    </submittedName>
</protein>
<organism evidence="4 5">
    <name type="scientific">Cellulomonas wangleii</name>
    <dbReference type="NCBI Taxonomy" id="2816956"/>
    <lineage>
        <taxon>Bacteria</taxon>
        <taxon>Bacillati</taxon>
        <taxon>Actinomycetota</taxon>
        <taxon>Actinomycetes</taxon>
        <taxon>Micrococcales</taxon>
        <taxon>Cellulomonadaceae</taxon>
        <taxon>Cellulomonas</taxon>
    </lineage>
</organism>
<dbReference type="NCBIfam" id="NF033484">
    <property type="entry name" value="Stp1_PP2C_phos"/>
    <property type="match status" value="1"/>
</dbReference>
<dbReference type="Gene3D" id="3.60.40.10">
    <property type="entry name" value="PPM-type phosphatase domain"/>
    <property type="match status" value="1"/>
</dbReference>
<accession>A0ABX8D5Q3</accession>
<dbReference type="InterPro" id="IPR015655">
    <property type="entry name" value="PP2C"/>
</dbReference>
<dbReference type="SMART" id="SM00331">
    <property type="entry name" value="PP2C_SIG"/>
    <property type="match status" value="1"/>
</dbReference>
<dbReference type="PANTHER" id="PTHR47992">
    <property type="entry name" value="PROTEIN PHOSPHATASE"/>
    <property type="match status" value="1"/>
</dbReference>
<feature type="compositionally biased region" description="Low complexity" evidence="1">
    <location>
        <begin position="460"/>
        <end position="477"/>
    </location>
</feature>
<feature type="domain" description="PPM-type phosphatase" evidence="3">
    <location>
        <begin position="6"/>
        <end position="239"/>
    </location>
</feature>
<evidence type="ECO:0000313" key="5">
    <source>
        <dbReference type="Proteomes" id="UP000677804"/>
    </source>
</evidence>
<dbReference type="EMBL" id="CP074405">
    <property type="protein sequence ID" value="QVI62416.1"/>
    <property type="molecule type" value="Genomic_DNA"/>
</dbReference>
<feature type="compositionally biased region" description="Low complexity" evidence="1">
    <location>
        <begin position="276"/>
        <end position="294"/>
    </location>
</feature>
<dbReference type="InterPro" id="IPR036457">
    <property type="entry name" value="PPM-type-like_dom_sf"/>
</dbReference>
<feature type="transmembrane region" description="Helical" evidence="2">
    <location>
        <begin position="328"/>
        <end position="349"/>
    </location>
</feature>
<keyword evidence="5" id="KW-1185">Reference proteome</keyword>
<dbReference type="SUPFAM" id="SSF81606">
    <property type="entry name" value="PP2C-like"/>
    <property type="match status" value="1"/>
</dbReference>
<evidence type="ECO:0000256" key="1">
    <source>
        <dbReference type="SAM" id="MobiDB-lite"/>
    </source>
</evidence>
<dbReference type="SMART" id="SM00332">
    <property type="entry name" value="PP2Cc"/>
    <property type="match status" value="1"/>
</dbReference>
<dbReference type="Proteomes" id="UP000677804">
    <property type="component" value="Chromosome"/>
</dbReference>
<feature type="compositionally biased region" description="Pro residues" evidence="1">
    <location>
        <begin position="427"/>
        <end position="439"/>
    </location>
</feature>
<keyword evidence="2" id="KW-0472">Membrane</keyword>
<dbReference type="InterPro" id="IPR001932">
    <property type="entry name" value="PPM-type_phosphatase-like_dom"/>
</dbReference>
<evidence type="ECO:0000256" key="2">
    <source>
        <dbReference type="SAM" id="Phobius"/>
    </source>
</evidence>
<evidence type="ECO:0000259" key="3">
    <source>
        <dbReference type="PROSITE" id="PS51746"/>
    </source>
</evidence>
<dbReference type="PROSITE" id="PS51746">
    <property type="entry name" value="PPM_2"/>
    <property type="match status" value="1"/>
</dbReference>
<keyword evidence="2" id="KW-1133">Transmembrane helix</keyword>
<dbReference type="CDD" id="cd00143">
    <property type="entry name" value="PP2Cc"/>
    <property type="match status" value="1"/>
</dbReference>
<dbReference type="RefSeq" id="WP_207340076.1">
    <property type="nucleotide sequence ID" value="NZ_CP074405.1"/>
</dbReference>
<gene>
    <name evidence="4" type="ORF">KG103_00160</name>
</gene>
<keyword evidence="2" id="KW-0812">Transmembrane</keyword>
<evidence type="ECO:0000313" key="4">
    <source>
        <dbReference type="EMBL" id="QVI62416.1"/>
    </source>
</evidence>
<reference evidence="4 5" key="1">
    <citation type="submission" date="2021-05" db="EMBL/GenBank/DDBJ databases">
        <title>Novel species in genus Cellulomonas.</title>
        <authorList>
            <person name="Zhang G."/>
        </authorList>
    </citation>
    <scope>NUCLEOTIDE SEQUENCE [LARGE SCALE GENOMIC DNA]</scope>
    <source>
        <strain evidence="5">zg-ZUI222</strain>
    </source>
</reference>
<name>A0ABX8D5Q3_9CELL</name>
<sequence>MTVALRYAARSDVGLVRSDNQDSAYAGPHLLVVADGMGGHAGGDVASSVAVAAMAPLDGESHGPDDALDELETALDDARSEIISRSDAEPDLAGMGTTVTAILRAGNKLAMVHLGDSRGYLFRDGTLTQVTTDHTFVQHLVDTGRITPEEAEHHPQRSVVMRVLGDFDTDLTADLSVREARPGDRWLLCSDGLSGYVSAETIAETLADIEDVDACADRLVQLALRAGGPDNVTVVLADVVELDDLPDGAMPSTASVVVGAAALSRKRPSAAVDGPAARAASLSRRARTGASDPQDGAEDDDEDAKVATASAPDDGDEPLAPAPRRRGLLLTWVAVGVAVVAALVGGYAWTQTQYFVGTSDGRVTVFRGIPQSLGPLELASVVETSDVQVDDLPAYLRERVEKTISAPSLDQARRLVEMLTDDVVLPTPTPVPSLTPAPAPEQTLPAPATEPVIPPPVEPAPAAGAPSGGPAAVAPAL</sequence>